<dbReference type="Proteomes" id="UP000620104">
    <property type="component" value="Unassembled WGS sequence"/>
</dbReference>
<name>A0A8H3YFE3_9TREE</name>
<dbReference type="CDD" id="cd20262">
    <property type="entry name" value="Complex1_LYR_LYRM2"/>
    <property type="match status" value="1"/>
</dbReference>
<dbReference type="Gene3D" id="3.30.1360.20">
    <property type="entry name" value="Transcriptional coactivator/pterin dehydratase"/>
    <property type="match status" value="1"/>
</dbReference>
<reference evidence="3" key="1">
    <citation type="submission" date="2020-07" db="EMBL/GenBank/DDBJ databases">
        <title>Draft Genome Sequence of a Deep-Sea Yeast, Naganishia (Cryptococcus) liquefaciens strain N6.</title>
        <authorList>
            <person name="Han Y.W."/>
            <person name="Kajitani R."/>
            <person name="Morimoto H."/>
            <person name="Parhat M."/>
            <person name="Tsubouchi H."/>
            <person name="Bakenova O."/>
            <person name="Ogata M."/>
            <person name="Argunhan B."/>
            <person name="Aoki R."/>
            <person name="Kajiwara S."/>
            <person name="Itoh T."/>
            <person name="Iwasaki H."/>
        </authorList>
    </citation>
    <scope>NUCLEOTIDE SEQUENCE</scope>
    <source>
        <strain evidence="3">N6</strain>
    </source>
</reference>
<dbReference type="AlphaFoldDB" id="A0A8H3YFE3"/>
<gene>
    <name evidence="3" type="ORF">NliqN6_3605</name>
</gene>
<dbReference type="InterPro" id="IPR036428">
    <property type="entry name" value="PCD_sf"/>
</dbReference>
<feature type="region of interest" description="Disordered" evidence="1">
    <location>
        <begin position="257"/>
        <end position="298"/>
    </location>
</feature>
<dbReference type="EMBL" id="BLZA01000021">
    <property type="protein sequence ID" value="GHJ87203.1"/>
    <property type="molecule type" value="Genomic_DNA"/>
</dbReference>
<dbReference type="GO" id="GO:0006729">
    <property type="term" value="P:tetrahydrobiopterin biosynthetic process"/>
    <property type="evidence" value="ECO:0007669"/>
    <property type="project" value="InterPro"/>
</dbReference>
<keyword evidence="4" id="KW-1185">Reference proteome</keyword>
<feature type="region of interest" description="Disordered" evidence="1">
    <location>
        <begin position="174"/>
        <end position="209"/>
    </location>
</feature>
<evidence type="ECO:0000313" key="3">
    <source>
        <dbReference type="EMBL" id="GHJ87203.1"/>
    </source>
</evidence>
<evidence type="ECO:0000259" key="2">
    <source>
        <dbReference type="Pfam" id="PF05347"/>
    </source>
</evidence>
<dbReference type="GO" id="GO:0008124">
    <property type="term" value="F:4-alpha-hydroxytetrahydrobiopterin dehydratase activity"/>
    <property type="evidence" value="ECO:0007669"/>
    <property type="project" value="InterPro"/>
</dbReference>
<evidence type="ECO:0000256" key="1">
    <source>
        <dbReference type="SAM" id="MobiDB-lite"/>
    </source>
</evidence>
<dbReference type="OrthoDB" id="74240at2759"/>
<evidence type="ECO:0000313" key="4">
    <source>
        <dbReference type="Proteomes" id="UP000620104"/>
    </source>
</evidence>
<feature type="compositionally biased region" description="Polar residues" evidence="1">
    <location>
        <begin position="259"/>
        <end position="284"/>
    </location>
</feature>
<dbReference type="InterPro" id="IPR008011">
    <property type="entry name" value="Complex1_LYR_dom"/>
</dbReference>
<organism evidence="3 4">
    <name type="scientific">Naganishia liquefaciens</name>
    <dbReference type="NCBI Taxonomy" id="104408"/>
    <lineage>
        <taxon>Eukaryota</taxon>
        <taxon>Fungi</taxon>
        <taxon>Dikarya</taxon>
        <taxon>Basidiomycota</taxon>
        <taxon>Agaricomycotina</taxon>
        <taxon>Tremellomycetes</taxon>
        <taxon>Filobasidiales</taxon>
        <taxon>Filobasidiaceae</taxon>
        <taxon>Naganishia</taxon>
    </lineage>
</organism>
<proteinExistence type="predicted"/>
<protein>
    <recommendedName>
        <fullName evidence="2">Complex 1 LYR protein domain-containing protein</fullName>
    </recommendedName>
</protein>
<sequence length="390" mass="43711">MRTEIQRQEYDTVPAVEDMASKDSHWKLELHDRISDSGEGAVNAAVGKKLSKVYRFDDWTLATKHFWKRLNEYFEQQDHHGEVNVRFDPDTKLTEVRIHIHTHTPKALPKTNPDHATEVRQSAVPGPSSPLEASDESAMEPAFKRKIIIGPPALTRKDFVLAWSCDIAAFRARQKQASLDKRAARREPRLQETERGEDSVPGTSSFGEGKADVAQTLVSMAPETEEQPRSGAVSSFMDGVSIARNGLQQNGLRRHISSAADSANQESASTVTSEAPHAATTQEAATRRKSRPSFGSDGLSLQHFLSRTQILAEYRKSVRATKTLPDSQTRRETLDWLRQDLEKLKGETDLRVIKEVLSRFRRDSKQFFPSIGLSTLSDGDLARSRLIGRK</sequence>
<feature type="domain" description="Complex 1 LYR protein" evidence="2">
    <location>
        <begin position="309"/>
        <end position="363"/>
    </location>
</feature>
<feature type="region of interest" description="Disordered" evidence="1">
    <location>
        <begin position="105"/>
        <end position="137"/>
    </location>
</feature>
<feature type="compositionally biased region" description="Basic and acidic residues" evidence="1">
    <location>
        <begin position="178"/>
        <end position="198"/>
    </location>
</feature>
<accession>A0A8H3YFE3</accession>
<comment type="caution">
    <text evidence="3">The sequence shown here is derived from an EMBL/GenBank/DDBJ whole genome shotgun (WGS) entry which is preliminary data.</text>
</comment>
<dbReference type="InterPro" id="IPR045293">
    <property type="entry name" value="Complex1_LYR_LYRM2"/>
</dbReference>
<dbReference type="Pfam" id="PF05347">
    <property type="entry name" value="Complex1_LYR"/>
    <property type="match status" value="1"/>
</dbReference>